<reference evidence="3 4" key="1">
    <citation type="submission" date="2019-06" db="EMBL/GenBank/DDBJ databases">
        <title>Genome sequencing of plant associated microbes to promote plant fitness in Sorghum bicolor and Oryza sativa.</title>
        <authorList>
            <person name="Coleman-Derr D."/>
        </authorList>
    </citation>
    <scope>NUCLEOTIDE SEQUENCE [LARGE SCALE GENOMIC DNA]</scope>
    <source>
        <strain evidence="3 4">KV-663</strain>
    </source>
</reference>
<evidence type="ECO:0000313" key="3">
    <source>
        <dbReference type="EMBL" id="TQM55098.1"/>
    </source>
</evidence>
<dbReference type="AlphaFoldDB" id="A0A543H9V5"/>
<feature type="signal peptide" evidence="1">
    <location>
        <begin position="1"/>
        <end position="27"/>
    </location>
</feature>
<evidence type="ECO:0000259" key="2">
    <source>
        <dbReference type="PROSITE" id="PS50835"/>
    </source>
</evidence>
<name>A0A543H9V5_9MICO</name>
<evidence type="ECO:0000313" key="4">
    <source>
        <dbReference type="Proteomes" id="UP000316747"/>
    </source>
</evidence>
<feature type="domain" description="Ig-like" evidence="2">
    <location>
        <begin position="75"/>
        <end position="133"/>
    </location>
</feature>
<protein>
    <recommendedName>
        <fullName evidence="2">Ig-like domain-containing protein</fullName>
    </recommendedName>
</protein>
<dbReference type="PROSITE" id="PS50835">
    <property type="entry name" value="IG_LIKE"/>
    <property type="match status" value="1"/>
</dbReference>
<sequence>MKRTRQALALSAVLVVAGAVLAPTASAASGPLAGTWTSIDTDGSNQTLTIVGSGAHVYSMSYFDDVASSACGGDPAMVKGPGYPDGDTLTMVGTLTCLPGGNVFRERLVLGYVYDAATDTLTDDAHVTWHRTS</sequence>
<keyword evidence="4" id="KW-1185">Reference proteome</keyword>
<comment type="caution">
    <text evidence="3">The sequence shown here is derived from an EMBL/GenBank/DDBJ whole genome shotgun (WGS) entry which is preliminary data.</text>
</comment>
<keyword evidence="1" id="KW-0732">Signal</keyword>
<evidence type="ECO:0000256" key="1">
    <source>
        <dbReference type="SAM" id="SignalP"/>
    </source>
</evidence>
<gene>
    <name evidence="3" type="ORF">FBY41_4422</name>
</gene>
<dbReference type="RefSeq" id="WP_141847211.1">
    <property type="nucleotide sequence ID" value="NZ_VFPM01000005.1"/>
</dbReference>
<dbReference type="EMBL" id="VFPM01000005">
    <property type="protein sequence ID" value="TQM55098.1"/>
    <property type="molecule type" value="Genomic_DNA"/>
</dbReference>
<proteinExistence type="predicted"/>
<feature type="chain" id="PRO_5022006793" description="Ig-like domain-containing protein" evidence="1">
    <location>
        <begin position="28"/>
        <end position="133"/>
    </location>
</feature>
<dbReference type="Proteomes" id="UP000316747">
    <property type="component" value="Unassembled WGS sequence"/>
</dbReference>
<organism evidence="3 4">
    <name type="scientific">Humibacillus xanthopallidus</name>
    <dbReference type="NCBI Taxonomy" id="412689"/>
    <lineage>
        <taxon>Bacteria</taxon>
        <taxon>Bacillati</taxon>
        <taxon>Actinomycetota</taxon>
        <taxon>Actinomycetes</taxon>
        <taxon>Micrococcales</taxon>
        <taxon>Intrasporangiaceae</taxon>
        <taxon>Humibacillus</taxon>
    </lineage>
</organism>
<accession>A0A543H9V5</accession>
<dbReference type="InterPro" id="IPR007110">
    <property type="entry name" value="Ig-like_dom"/>
</dbReference>
<dbReference type="OrthoDB" id="4868810at2"/>